<gene>
    <name evidence="16" type="primary">evgS_1</name>
    <name evidence="16" type="ORF">NCTC13071_00779</name>
</gene>
<dbReference type="GO" id="GO:0043565">
    <property type="term" value="F:sequence-specific DNA binding"/>
    <property type="evidence" value="ECO:0007669"/>
    <property type="project" value="InterPro"/>
</dbReference>
<keyword evidence="7" id="KW-0067">ATP-binding</keyword>
<dbReference type="CDD" id="cd00082">
    <property type="entry name" value="HisKA"/>
    <property type="match status" value="1"/>
</dbReference>
<keyword evidence="9" id="KW-0805">Transcription regulation</keyword>
<dbReference type="Pfam" id="PF12833">
    <property type="entry name" value="HTH_18"/>
    <property type="match status" value="1"/>
</dbReference>
<feature type="modified residue" description="4-aspartylphosphate" evidence="11">
    <location>
        <position position="1136"/>
    </location>
</feature>
<accession>A0A448L4A1</accession>
<dbReference type="PROSITE" id="PS50109">
    <property type="entry name" value="HIS_KIN"/>
    <property type="match status" value="1"/>
</dbReference>
<dbReference type="CDD" id="cd00075">
    <property type="entry name" value="HATPase"/>
    <property type="match status" value="1"/>
</dbReference>
<comment type="catalytic activity">
    <reaction evidence="1">
        <text>ATP + protein L-histidine = ADP + protein N-phospho-L-histidine.</text>
        <dbReference type="EC" id="2.7.13.3"/>
    </reaction>
</comment>
<dbReference type="InterPro" id="IPR004358">
    <property type="entry name" value="Sig_transdc_His_kin-like_C"/>
</dbReference>
<dbReference type="InterPro" id="IPR001789">
    <property type="entry name" value="Sig_transdc_resp-reg_receiver"/>
</dbReference>
<dbReference type="SUPFAM" id="SSF52172">
    <property type="entry name" value="CheY-like"/>
    <property type="match status" value="1"/>
</dbReference>
<dbReference type="InterPro" id="IPR005467">
    <property type="entry name" value="His_kinase_dom"/>
</dbReference>
<evidence type="ECO:0000256" key="9">
    <source>
        <dbReference type="ARBA" id="ARBA00023015"/>
    </source>
</evidence>
<name>A0A448L4A1_9BACT</name>
<dbReference type="Proteomes" id="UP000274578">
    <property type="component" value="Chromosome 1"/>
</dbReference>
<dbReference type="Pfam" id="PF00512">
    <property type="entry name" value="HisKA"/>
    <property type="match status" value="1"/>
</dbReference>
<dbReference type="Gene3D" id="3.40.50.2300">
    <property type="match status" value="1"/>
</dbReference>
<dbReference type="Pfam" id="PF00072">
    <property type="entry name" value="Response_reg"/>
    <property type="match status" value="1"/>
</dbReference>
<dbReference type="InterPro" id="IPR015943">
    <property type="entry name" value="WD40/YVTN_repeat-like_dom_sf"/>
</dbReference>
<dbReference type="KEGG" id="poc:NCTC13071_00779"/>
<dbReference type="SMART" id="SM00387">
    <property type="entry name" value="HATPase_c"/>
    <property type="match status" value="1"/>
</dbReference>
<dbReference type="Gene3D" id="3.30.565.10">
    <property type="entry name" value="Histidine kinase-like ATPase, C-terminal domain"/>
    <property type="match status" value="1"/>
</dbReference>
<dbReference type="PANTHER" id="PTHR43547">
    <property type="entry name" value="TWO-COMPONENT HISTIDINE KINASE"/>
    <property type="match status" value="1"/>
</dbReference>
<dbReference type="CDD" id="cd17574">
    <property type="entry name" value="REC_OmpR"/>
    <property type="match status" value="1"/>
</dbReference>
<evidence type="ECO:0000259" key="13">
    <source>
        <dbReference type="PROSITE" id="PS01124"/>
    </source>
</evidence>
<keyword evidence="12" id="KW-0472">Membrane</keyword>
<dbReference type="InterPro" id="IPR036097">
    <property type="entry name" value="HisK_dim/P_sf"/>
</dbReference>
<dbReference type="EMBL" id="LR134384">
    <property type="protein sequence ID" value="VEH14795.1"/>
    <property type="molecule type" value="Genomic_DNA"/>
</dbReference>
<evidence type="ECO:0000256" key="5">
    <source>
        <dbReference type="ARBA" id="ARBA00022741"/>
    </source>
</evidence>
<dbReference type="InterPro" id="IPR036890">
    <property type="entry name" value="HATPase_C_sf"/>
</dbReference>
<dbReference type="GeneID" id="85011665"/>
<evidence type="ECO:0000259" key="15">
    <source>
        <dbReference type="PROSITE" id="PS50110"/>
    </source>
</evidence>
<reference evidence="16 17" key="1">
    <citation type="submission" date="2018-12" db="EMBL/GenBank/DDBJ databases">
        <authorList>
            <consortium name="Pathogen Informatics"/>
        </authorList>
    </citation>
    <scope>NUCLEOTIDE SEQUENCE [LARGE SCALE GENOMIC DNA]</scope>
    <source>
        <strain evidence="16 17">NCTC13071</strain>
    </source>
</reference>
<dbReference type="EC" id="2.7.13.3" evidence="2"/>
<evidence type="ECO:0000256" key="2">
    <source>
        <dbReference type="ARBA" id="ARBA00012438"/>
    </source>
</evidence>
<dbReference type="InterPro" id="IPR013783">
    <property type="entry name" value="Ig-like_fold"/>
</dbReference>
<dbReference type="PANTHER" id="PTHR43547:SF2">
    <property type="entry name" value="HYBRID SIGNAL TRANSDUCTION HISTIDINE KINASE C"/>
    <property type="match status" value="1"/>
</dbReference>
<evidence type="ECO:0000313" key="17">
    <source>
        <dbReference type="Proteomes" id="UP000274578"/>
    </source>
</evidence>
<dbReference type="InterPro" id="IPR011006">
    <property type="entry name" value="CheY-like_superfamily"/>
</dbReference>
<dbReference type="SMART" id="SM00388">
    <property type="entry name" value="HisKA"/>
    <property type="match status" value="1"/>
</dbReference>
<dbReference type="GO" id="GO:0000155">
    <property type="term" value="F:phosphorelay sensor kinase activity"/>
    <property type="evidence" value="ECO:0007669"/>
    <property type="project" value="InterPro"/>
</dbReference>
<evidence type="ECO:0000256" key="11">
    <source>
        <dbReference type="PROSITE-ProRule" id="PRU00169"/>
    </source>
</evidence>
<evidence type="ECO:0000256" key="3">
    <source>
        <dbReference type="ARBA" id="ARBA00022553"/>
    </source>
</evidence>
<dbReference type="InterPro" id="IPR003661">
    <property type="entry name" value="HisK_dim/P_dom"/>
</dbReference>
<sequence length="1337" mass="152362">MVSFQKHTIKYIVLFFLLTLSVGQNRAQNIAFDHLTPDEGLSQISVNSLYADRDGNIWIATRMGLNCYDGNHLRIYTNKSGDTKSLFCNNVMHITGDGNRNLYLLCSEGIARLDLMTRQFKTLKYDNNIGAICYHGRLYYSDKHKIMTVEGQSGLSKGYITLPTKSTVTSITVDTRGRMWIGTRGSGVYCYASGRLSHPITTGYITQIYEDHAKTIWIGSWNDGFWTIEPQGKCTNTRKGKLLVSNFVRTFCEDNSGVMWIGTYLGLTRYNPRTGASSTFTANTQEKSLTNSSIWSIIKDNQGTLWVGTYFGGVNYFNPEYEIYTQYRLQEKNRPGLSSQIVGRMTEDDKGNLWICTEGGGLNIYNPHTQVFSHHNLPGTAITQNNLKAIFFDKTRRTMWVGTHLGGLDRIELSSGKSRSYRHEAGNPKSLPSDIVRDIKPHGRQLVIATQEGVVMMDPEKETFTPLLAKEKLRIVQGLCIDRHGRLWIATESRGVYCYDFSTGKFRHYQRTQAKGSLSCNNINNVMTDHQGRIWLSTANDGIDLYDERHDSFINYGRHEGLTGSCVYAIAPSSLSNNELLLITNQGFSVFNIQHKTFRNYNKDNGFPLATINENALYVTRSGTVYLGGVRGMVSFRERDLHKKTKPYNLRFTGLYINGQEILPGDQTEILKHTLRYTNEIELSYERSVISIEYASSNHIRANTQPLEYRLVGSSNQWFPIGTRQKKIDFFDLAPGDYTLELRSAGTTSPVARLGIRILPPWYRSWWAYMGYLVLLGLIAHWLIRSYRKRIRLAESLKYEQQHAKDIEERNQSKIRFFTNVSHEIRTPLTVIIGLAESLLHTQRFTADIYNKLQGIYRNSNLLRDLISELLDFKKHEQSLAHLCVEAVDWSAFVGNICNMFKEYANSNDVTLNVNEGTNAEVWIDKRQMRKVVNNLISNALKHTPQGGNVNVTTECDGRQVILRVTDTGKGIAETDLAHVFDCFYQARDFESLTEMGTGIGLNLTQNIVQQHHGTISVDSVINEGTTFVVTLPLGKDHFNEDEIKVKKEDKKTEETVEDKVIQPQPDIVLEADAMPPVREMKGIEEATILIVEDNDDIRQLLMTVLSPYYRILTAVDGQEGLEVIRDEMPDIIISDVLMPNMSGIELCKIIKEDFAICHIPVVLLTARTAVEQELEGLKTGADDYITKPFNNELLISRCNNLINSRRLLQRKFGEHPHTEANMLASNPLDKEMLDRAMNIIDKHYMNSEFSVDVFAREMGMSRTSLFTKWKNLTGQTPNEFIMRIRLRKAAKMLRENPHLSIAEISYKNGFSSPRYFCKCFKDRYQQQPSAYRNGTE</sequence>
<dbReference type="SUPFAM" id="SSF46689">
    <property type="entry name" value="Homeodomain-like"/>
    <property type="match status" value="1"/>
</dbReference>
<keyword evidence="4 16" id="KW-0808">Transferase</keyword>
<dbReference type="PRINTS" id="PR00344">
    <property type="entry name" value="BCTRLSENSOR"/>
</dbReference>
<feature type="domain" description="Histidine kinase" evidence="14">
    <location>
        <begin position="820"/>
        <end position="1036"/>
    </location>
</feature>
<dbReference type="Pfam" id="PF02518">
    <property type="entry name" value="HATPase_c"/>
    <property type="match status" value="1"/>
</dbReference>
<evidence type="ECO:0000256" key="7">
    <source>
        <dbReference type="ARBA" id="ARBA00022840"/>
    </source>
</evidence>
<evidence type="ECO:0000256" key="12">
    <source>
        <dbReference type="SAM" id="Phobius"/>
    </source>
</evidence>
<evidence type="ECO:0000313" key="16">
    <source>
        <dbReference type="EMBL" id="VEH14795.1"/>
    </source>
</evidence>
<dbReference type="Pfam" id="PF07494">
    <property type="entry name" value="Reg_prop"/>
    <property type="match status" value="5"/>
</dbReference>
<keyword evidence="3 11" id="KW-0597">Phosphoprotein</keyword>
<feature type="domain" description="HTH araC/xylS-type" evidence="13">
    <location>
        <begin position="1235"/>
        <end position="1335"/>
    </location>
</feature>
<dbReference type="Gene3D" id="2.60.40.10">
    <property type="entry name" value="Immunoglobulins"/>
    <property type="match status" value="1"/>
</dbReference>
<keyword evidence="8" id="KW-0902">Two-component regulatory system</keyword>
<feature type="domain" description="Response regulatory" evidence="15">
    <location>
        <begin position="1088"/>
        <end position="1203"/>
    </location>
</feature>
<keyword evidence="12" id="KW-0812">Transmembrane</keyword>
<dbReference type="Gene3D" id="1.10.287.130">
    <property type="match status" value="1"/>
</dbReference>
<dbReference type="InterPro" id="IPR018060">
    <property type="entry name" value="HTH_AraC"/>
</dbReference>
<keyword evidence="6" id="KW-0418">Kinase</keyword>
<dbReference type="RefSeq" id="WP_018920304.1">
    <property type="nucleotide sequence ID" value="NZ_LR134384.1"/>
</dbReference>
<keyword evidence="12" id="KW-1133">Transmembrane helix</keyword>
<dbReference type="SMART" id="SM00342">
    <property type="entry name" value="HTH_ARAC"/>
    <property type="match status" value="1"/>
</dbReference>
<dbReference type="PROSITE" id="PS01124">
    <property type="entry name" value="HTH_ARAC_FAMILY_2"/>
    <property type="match status" value="1"/>
</dbReference>
<dbReference type="PROSITE" id="PS50110">
    <property type="entry name" value="RESPONSE_REGULATORY"/>
    <property type="match status" value="1"/>
</dbReference>
<dbReference type="GO" id="GO:0003700">
    <property type="term" value="F:DNA-binding transcription factor activity"/>
    <property type="evidence" value="ECO:0007669"/>
    <property type="project" value="InterPro"/>
</dbReference>
<evidence type="ECO:0000256" key="8">
    <source>
        <dbReference type="ARBA" id="ARBA00023012"/>
    </source>
</evidence>
<protein>
    <recommendedName>
        <fullName evidence="2">histidine kinase</fullName>
        <ecNumber evidence="2">2.7.13.3</ecNumber>
    </recommendedName>
</protein>
<dbReference type="InterPro" id="IPR003594">
    <property type="entry name" value="HATPase_dom"/>
</dbReference>
<dbReference type="FunFam" id="3.30.565.10:FF:000037">
    <property type="entry name" value="Hybrid sensor histidine kinase/response regulator"/>
    <property type="match status" value="1"/>
</dbReference>
<dbReference type="Gene3D" id="1.10.10.60">
    <property type="entry name" value="Homeodomain-like"/>
    <property type="match status" value="2"/>
</dbReference>
<dbReference type="SUPFAM" id="SSF55874">
    <property type="entry name" value="ATPase domain of HSP90 chaperone/DNA topoisomerase II/histidine kinase"/>
    <property type="match status" value="1"/>
</dbReference>
<dbReference type="Gene3D" id="2.130.10.10">
    <property type="entry name" value="YVTN repeat-like/Quinoprotein amine dehydrogenase"/>
    <property type="match status" value="2"/>
</dbReference>
<dbReference type="InterPro" id="IPR009057">
    <property type="entry name" value="Homeodomain-like_sf"/>
</dbReference>
<dbReference type="SUPFAM" id="SSF63829">
    <property type="entry name" value="Calcium-dependent phosphotriesterase"/>
    <property type="match status" value="3"/>
</dbReference>
<dbReference type="SUPFAM" id="SSF47384">
    <property type="entry name" value="Homodimeric domain of signal transducing histidine kinase"/>
    <property type="match status" value="1"/>
</dbReference>
<dbReference type="InterPro" id="IPR011110">
    <property type="entry name" value="Reg_prop"/>
</dbReference>
<evidence type="ECO:0000256" key="4">
    <source>
        <dbReference type="ARBA" id="ARBA00022679"/>
    </source>
</evidence>
<organism evidence="16 17">
    <name type="scientific">Segatella oris</name>
    <dbReference type="NCBI Taxonomy" id="28135"/>
    <lineage>
        <taxon>Bacteria</taxon>
        <taxon>Pseudomonadati</taxon>
        <taxon>Bacteroidota</taxon>
        <taxon>Bacteroidia</taxon>
        <taxon>Bacteroidales</taxon>
        <taxon>Prevotellaceae</taxon>
        <taxon>Segatella</taxon>
    </lineage>
</organism>
<evidence type="ECO:0000256" key="10">
    <source>
        <dbReference type="ARBA" id="ARBA00023163"/>
    </source>
</evidence>
<feature type="transmembrane region" description="Helical" evidence="12">
    <location>
        <begin position="766"/>
        <end position="784"/>
    </location>
</feature>
<dbReference type="GO" id="GO:0005524">
    <property type="term" value="F:ATP binding"/>
    <property type="evidence" value="ECO:0007669"/>
    <property type="project" value="UniProtKB-KW"/>
</dbReference>
<evidence type="ECO:0000256" key="1">
    <source>
        <dbReference type="ARBA" id="ARBA00000085"/>
    </source>
</evidence>
<dbReference type="FunFam" id="3.40.50.2300:FF:000138">
    <property type="entry name" value="Two-component system sensor histidine kinase/response regulator"/>
    <property type="match status" value="1"/>
</dbReference>
<evidence type="ECO:0000259" key="14">
    <source>
        <dbReference type="PROSITE" id="PS50109"/>
    </source>
</evidence>
<proteinExistence type="predicted"/>
<dbReference type="SMART" id="SM00448">
    <property type="entry name" value="REC"/>
    <property type="match status" value="1"/>
</dbReference>
<keyword evidence="5" id="KW-0547">Nucleotide-binding</keyword>
<evidence type="ECO:0000256" key="6">
    <source>
        <dbReference type="ARBA" id="ARBA00022777"/>
    </source>
</evidence>
<keyword evidence="10" id="KW-0804">Transcription</keyword>